<dbReference type="InParanoid" id="C8XIC7"/>
<accession>C8XIC7</accession>
<feature type="region of interest" description="Disordered" evidence="1">
    <location>
        <begin position="79"/>
        <end position="111"/>
    </location>
</feature>
<evidence type="ECO:0000256" key="2">
    <source>
        <dbReference type="SAM" id="Phobius"/>
    </source>
</evidence>
<proteinExistence type="predicted"/>
<sequence length="111" mass="11815">MLGSLISGLILFGGLGLILDHWWGIRVMAPVGAILGMALGIYAVVMRHGHRVGTDEVSGDLTSSAQASADAARALREAKTANRMRAMRTTGSPARERVSSSVDPRRERETA</sequence>
<feature type="compositionally biased region" description="Basic and acidic residues" evidence="1">
    <location>
        <begin position="94"/>
        <end position="111"/>
    </location>
</feature>
<keyword evidence="4" id="KW-1185">Reference proteome</keyword>
<evidence type="ECO:0000313" key="4">
    <source>
        <dbReference type="Proteomes" id="UP000002218"/>
    </source>
</evidence>
<dbReference type="EMBL" id="CP001737">
    <property type="protein sequence ID" value="ACV78496.1"/>
    <property type="molecule type" value="Genomic_DNA"/>
</dbReference>
<feature type="transmembrane region" description="Helical" evidence="2">
    <location>
        <begin position="26"/>
        <end position="45"/>
    </location>
</feature>
<dbReference type="Proteomes" id="UP000002218">
    <property type="component" value="Chromosome"/>
</dbReference>
<evidence type="ECO:0008006" key="5">
    <source>
        <dbReference type="Google" id="ProtNLM"/>
    </source>
</evidence>
<reference evidence="4" key="1">
    <citation type="submission" date="2009-09" db="EMBL/GenBank/DDBJ databases">
        <title>The complete genome of Nakamurella multipartita DSM 44233.</title>
        <authorList>
            <consortium name="US DOE Joint Genome Institute (JGI-PGF)"/>
            <person name="Lucas S."/>
            <person name="Copeland A."/>
            <person name="Lapidus A."/>
            <person name="Glavina del Rio T."/>
            <person name="Dalin E."/>
            <person name="Tice H."/>
            <person name="Bruce D."/>
            <person name="Goodwin L."/>
            <person name="Pitluck S."/>
            <person name="Kyrpides N."/>
            <person name="Mavromatis K."/>
            <person name="Ivanova N."/>
            <person name="Ovchinnikova G."/>
            <person name="Sims D."/>
            <person name="Meincke L."/>
            <person name="Brettin T."/>
            <person name="Detter J.C."/>
            <person name="Han C."/>
            <person name="Larimer F."/>
            <person name="Land M."/>
            <person name="Hauser L."/>
            <person name="Markowitz V."/>
            <person name="Cheng J.-F."/>
            <person name="Hugenholtz P."/>
            <person name="Woyke T."/>
            <person name="Wu D."/>
            <person name="Klenk H.-P."/>
            <person name="Eisen J.A."/>
        </authorList>
    </citation>
    <scope>NUCLEOTIDE SEQUENCE [LARGE SCALE GENOMIC DNA]</scope>
    <source>
        <strain evidence="4">ATCC 700099 / DSM 44233 / CIP 104796 / JCM 9543 / NBRC 105858 / Y-104</strain>
    </source>
</reference>
<reference evidence="3 4" key="2">
    <citation type="journal article" date="2010" name="Stand. Genomic Sci.">
        <title>Complete genome sequence of Nakamurella multipartita type strain (Y-104).</title>
        <authorList>
            <person name="Tice H."/>
            <person name="Mayilraj S."/>
            <person name="Sims D."/>
            <person name="Lapidus A."/>
            <person name="Nolan M."/>
            <person name="Lucas S."/>
            <person name="Glavina Del Rio T."/>
            <person name="Copeland A."/>
            <person name="Cheng J.F."/>
            <person name="Meincke L."/>
            <person name="Bruce D."/>
            <person name="Goodwin L."/>
            <person name="Pitluck S."/>
            <person name="Ivanova N."/>
            <person name="Mavromatis K."/>
            <person name="Ovchinnikova G."/>
            <person name="Pati A."/>
            <person name="Chen A."/>
            <person name="Palaniappan K."/>
            <person name="Land M."/>
            <person name="Hauser L."/>
            <person name="Chang Y.J."/>
            <person name="Jeffries C.D."/>
            <person name="Detter J.C."/>
            <person name="Brettin T."/>
            <person name="Rohde M."/>
            <person name="Goker M."/>
            <person name="Bristow J."/>
            <person name="Eisen J.A."/>
            <person name="Markowitz V."/>
            <person name="Hugenholtz P."/>
            <person name="Kyrpides N.C."/>
            <person name="Klenk H.P."/>
            <person name="Chen F."/>
        </authorList>
    </citation>
    <scope>NUCLEOTIDE SEQUENCE [LARGE SCALE GENOMIC DNA]</scope>
    <source>
        <strain evidence="4">ATCC 700099 / DSM 44233 / CIP 104796 / JCM 9543 / NBRC 105858 / Y-104</strain>
    </source>
</reference>
<keyword evidence="2" id="KW-1133">Transmembrane helix</keyword>
<name>C8XIC7_NAKMY</name>
<dbReference type="KEGG" id="nml:Namu_2118"/>
<dbReference type="STRING" id="479431.Namu_2118"/>
<protein>
    <recommendedName>
        <fullName evidence="5">AtpZ/AtpI family protein</fullName>
    </recommendedName>
</protein>
<evidence type="ECO:0000313" key="3">
    <source>
        <dbReference type="EMBL" id="ACV78496.1"/>
    </source>
</evidence>
<organism evidence="3 4">
    <name type="scientific">Nakamurella multipartita (strain ATCC 700099 / DSM 44233 / CIP 104796 / JCM 9543 / NBRC 105858 / Y-104)</name>
    <name type="common">Microsphaera multipartita</name>
    <dbReference type="NCBI Taxonomy" id="479431"/>
    <lineage>
        <taxon>Bacteria</taxon>
        <taxon>Bacillati</taxon>
        <taxon>Actinomycetota</taxon>
        <taxon>Actinomycetes</taxon>
        <taxon>Nakamurellales</taxon>
        <taxon>Nakamurellaceae</taxon>
        <taxon>Nakamurella</taxon>
    </lineage>
</organism>
<keyword evidence="2" id="KW-0812">Transmembrane</keyword>
<keyword evidence="2" id="KW-0472">Membrane</keyword>
<dbReference type="AlphaFoldDB" id="C8XIC7"/>
<dbReference type="HOGENOM" id="CLU_2155618_0_0_11"/>
<evidence type="ECO:0000256" key="1">
    <source>
        <dbReference type="SAM" id="MobiDB-lite"/>
    </source>
</evidence>
<gene>
    <name evidence="3" type="ordered locus">Namu_2118</name>
</gene>